<dbReference type="InterPro" id="IPR001509">
    <property type="entry name" value="Epimerase_deHydtase"/>
</dbReference>
<dbReference type="InterPro" id="IPR013549">
    <property type="entry name" value="DUF1731"/>
</dbReference>
<comment type="caution">
    <text evidence="4">The sequence shown here is derived from an EMBL/GenBank/DDBJ whole genome shotgun (WGS) entry which is preliminary data.</text>
</comment>
<evidence type="ECO:0000259" key="2">
    <source>
        <dbReference type="Pfam" id="PF01370"/>
    </source>
</evidence>
<dbReference type="NCBIfam" id="TIGR01777">
    <property type="entry name" value="yfcH"/>
    <property type="match status" value="1"/>
</dbReference>
<name>A0ABW6KD09_9BACI</name>
<dbReference type="Gene3D" id="3.40.50.720">
    <property type="entry name" value="NAD(P)-binding Rossmann-like Domain"/>
    <property type="match status" value="1"/>
</dbReference>
<reference evidence="4 5" key="1">
    <citation type="submission" date="2024-08" db="EMBL/GenBank/DDBJ databases">
        <title>Two novel Cytobacillus novel species.</title>
        <authorList>
            <person name="Liu G."/>
        </authorList>
    </citation>
    <scope>NUCLEOTIDE SEQUENCE [LARGE SCALE GENOMIC DNA]</scope>
    <source>
        <strain evidence="4 5">FJAT-54145</strain>
    </source>
</reference>
<feature type="domain" description="NAD-dependent epimerase/dehydratase" evidence="2">
    <location>
        <begin position="3"/>
        <end position="218"/>
    </location>
</feature>
<accession>A0ABW6KD09</accession>
<comment type="similarity">
    <text evidence="1">Belongs to the NAD(P)-dependent epimerase/dehydratase family. SDR39U1 subfamily.</text>
</comment>
<dbReference type="RefSeq" id="WP_389359907.1">
    <property type="nucleotide sequence ID" value="NZ_JBIACK010000003.1"/>
</dbReference>
<proteinExistence type="inferred from homology"/>
<sequence length="300" mass="33622">MRIAITGGTGFVGKALKDELLRCGHTVFILTRNKKQSNHQNLFYVQWLNEGDHPANEMREIDVFINLAGESINSGRWTEERKKRIVSSRIQATEEVLDIIHKLQKKPDTLINASAIGFYGTSTSTVFTESNNEAGSDFLATTVEKWEEKAAEAKKEEIRTVFCRFGIILDKNEGALPRMVLPYKLFAGGTVGSGEQWVSWIHLEDVVSAILFALRNKDLIGPVNFTAPQPVRMKEFGEILGSVLHRPHWIPAPSFALKLLLGEMSDLVLKGQKVLPNKLIDSGYSFKYANLRNALSDIYS</sequence>
<dbReference type="Pfam" id="PF01370">
    <property type="entry name" value="Epimerase"/>
    <property type="match status" value="1"/>
</dbReference>
<evidence type="ECO:0000256" key="1">
    <source>
        <dbReference type="ARBA" id="ARBA00009353"/>
    </source>
</evidence>
<evidence type="ECO:0000313" key="4">
    <source>
        <dbReference type="EMBL" id="MFE8700577.1"/>
    </source>
</evidence>
<dbReference type="SUPFAM" id="SSF51735">
    <property type="entry name" value="NAD(P)-binding Rossmann-fold domains"/>
    <property type="match status" value="1"/>
</dbReference>
<evidence type="ECO:0000313" key="5">
    <source>
        <dbReference type="Proteomes" id="UP001601059"/>
    </source>
</evidence>
<gene>
    <name evidence="4" type="ORF">ACFYKX_08135</name>
</gene>
<dbReference type="PANTHER" id="PTHR11092">
    <property type="entry name" value="SUGAR NUCLEOTIDE EPIMERASE RELATED"/>
    <property type="match status" value="1"/>
</dbReference>
<keyword evidence="5" id="KW-1185">Reference proteome</keyword>
<organism evidence="4 5">
    <name type="scientific">Cytobacillus spartinae</name>
    <dbReference type="NCBI Taxonomy" id="3299023"/>
    <lineage>
        <taxon>Bacteria</taxon>
        <taxon>Bacillati</taxon>
        <taxon>Bacillota</taxon>
        <taxon>Bacilli</taxon>
        <taxon>Bacillales</taxon>
        <taxon>Bacillaceae</taxon>
        <taxon>Cytobacillus</taxon>
    </lineage>
</organism>
<dbReference type="InterPro" id="IPR036291">
    <property type="entry name" value="NAD(P)-bd_dom_sf"/>
</dbReference>
<dbReference type="Proteomes" id="UP001601059">
    <property type="component" value="Unassembled WGS sequence"/>
</dbReference>
<dbReference type="InterPro" id="IPR010099">
    <property type="entry name" value="SDR39U1"/>
</dbReference>
<dbReference type="EMBL" id="JBIACK010000003">
    <property type="protein sequence ID" value="MFE8700577.1"/>
    <property type="molecule type" value="Genomic_DNA"/>
</dbReference>
<protein>
    <submittedName>
        <fullName evidence="4">TIGR01777 family oxidoreductase</fullName>
    </submittedName>
</protein>
<dbReference type="CDD" id="cd05242">
    <property type="entry name" value="SDR_a8"/>
    <property type="match status" value="1"/>
</dbReference>
<dbReference type="PANTHER" id="PTHR11092:SF0">
    <property type="entry name" value="EPIMERASE FAMILY PROTEIN SDR39U1"/>
    <property type="match status" value="1"/>
</dbReference>
<evidence type="ECO:0000259" key="3">
    <source>
        <dbReference type="Pfam" id="PF08338"/>
    </source>
</evidence>
<feature type="domain" description="DUF1731" evidence="3">
    <location>
        <begin position="252"/>
        <end position="298"/>
    </location>
</feature>
<dbReference type="Pfam" id="PF08338">
    <property type="entry name" value="DUF1731"/>
    <property type="match status" value="1"/>
</dbReference>